<dbReference type="EMBL" id="JBBPBK010000004">
    <property type="protein sequence ID" value="KAK9287259.1"/>
    <property type="molecule type" value="Genomic_DNA"/>
</dbReference>
<sequence length="633" mass="69111">MASLSSGVLVKLLEDMGLEDETASDDRKPVLLQIRSIIPVLAEGNLWPNQGFYLKVSDSSHAIYVSLPHDQDDMILSNKLQLGQFISVQKLEAAYPVPILRGVTPVPGRRPCMGNPENLVAATTLKNDAGINESISSVEEKKTTKKKIRSVSASRAHPNEQTGSRRGLNSLPKRWDAERKSSPHDILKEIQKISSGFVGEGIGNSDILKSFSSSTAMRRSWNGVEITKVKEMISDSSVVKHENKPIARTSGACVSPIHSARYDSCDDIPSSKTRKKYVGLAVKSAKTPKLSTLSESGKTCETLKPAVTCSSANDRKGAETNISWDSAPPTLVELGKEVLRHRDVALLAAVEALQEASAAERLIRCLSTYSDQFQSSDKGENLQPSVDKFLDLQDDLDQTRLIVQSLTKISPLRPTDTDSKTTGSIQEVLEIAFERKKNATSWIKAAVSSDLSPFSAPSEHTTASTEATTTVTKSSTITNGSKPKGICNVKQQRKNDEIQVGLVAEKDDNPQDWVKGSALCAATELGNSLQCECRKWFLGYVENYLDGVQSKTISMESDSQIAATMMYQFKRVNDWLDMIVSKNGSKDSSTLEDSDIEACGRVKEKIYGVLLNHVEKTAMALENVNATAPRLSI</sequence>
<dbReference type="Pfam" id="PF06075">
    <property type="entry name" value="DUF936"/>
    <property type="match status" value="1"/>
</dbReference>
<accession>A0AAP0WZY4</accession>
<feature type="compositionally biased region" description="Basic and acidic residues" evidence="1">
    <location>
        <begin position="173"/>
        <end position="183"/>
    </location>
</feature>
<evidence type="ECO:0000313" key="4">
    <source>
        <dbReference type="EMBL" id="KAK9287259.1"/>
    </source>
</evidence>
<evidence type="ECO:0000313" key="5">
    <source>
        <dbReference type="Proteomes" id="UP001415857"/>
    </source>
</evidence>
<dbReference type="PANTHER" id="PTHR31928">
    <property type="entry name" value="EXPRESSED PROTEIN"/>
    <property type="match status" value="1"/>
</dbReference>
<dbReference type="Pfam" id="PF21647">
    <property type="entry name" value="DUF6857"/>
    <property type="match status" value="1"/>
</dbReference>
<dbReference type="InterPro" id="IPR049172">
    <property type="entry name" value="DUF6857_pln"/>
</dbReference>
<evidence type="ECO:0000256" key="1">
    <source>
        <dbReference type="SAM" id="MobiDB-lite"/>
    </source>
</evidence>
<protein>
    <submittedName>
        <fullName evidence="4">Uncharacterized protein</fullName>
    </submittedName>
</protein>
<dbReference type="AlphaFoldDB" id="A0AAP0WZY4"/>
<dbReference type="InterPro" id="IPR048297">
    <property type="entry name" value="DUF936_dom_pln"/>
</dbReference>
<comment type="caution">
    <text evidence="4">The sequence shown here is derived from an EMBL/GenBank/DDBJ whole genome shotgun (WGS) entry which is preliminary data.</text>
</comment>
<keyword evidence="5" id="KW-1185">Reference proteome</keyword>
<dbReference type="InterPro" id="IPR010341">
    <property type="entry name" value="DUF936_pln"/>
</dbReference>
<feature type="compositionally biased region" description="Low complexity" evidence="1">
    <location>
        <begin position="455"/>
        <end position="477"/>
    </location>
</feature>
<feature type="region of interest" description="Disordered" evidence="1">
    <location>
        <begin position="454"/>
        <end position="477"/>
    </location>
</feature>
<dbReference type="Proteomes" id="UP001415857">
    <property type="component" value="Unassembled WGS sequence"/>
</dbReference>
<gene>
    <name evidence="4" type="ORF">L1049_015672</name>
</gene>
<organism evidence="4 5">
    <name type="scientific">Liquidambar formosana</name>
    <name type="common">Formosan gum</name>
    <dbReference type="NCBI Taxonomy" id="63359"/>
    <lineage>
        <taxon>Eukaryota</taxon>
        <taxon>Viridiplantae</taxon>
        <taxon>Streptophyta</taxon>
        <taxon>Embryophyta</taxon>
        <taxon>Tracheophyta</taxon>
        <taxon>Spermatophyta</taxon>
        <taxon>Magnoliopsida</taxon>
        <taxon>eudicotyledons</taxon>
        <taxon>Gunneridae</taxon>
        <taxon>Pentapetalae</taxon>
        <taxon>Saxifragales</taxon>
        <taxon>Altingiaceae</taxon>
        <taxon>Liquidambar</taxon>
    </lineage>
</organism>
<name>A0AAP0WZY4_LIQFO</name>
<evidence type="ECO:0000259" key="2">
    <source>
        <dbReference type="Pfam" id="PF06075"/>
    </source>
</evidence>
<feature type="domain" description="DUF6857" evidence="3">
    <location>
        <begin position="312"/>
        <end position="621"/>
    </location>
</feature>
<feature type="domain" description="DUF936" evidence="2">
    <location>
        <begin position="4"/>
        <end position="121"/>
    </location>
</feature>
<feature type="region of interest" description="Disordered" evidence="1">
    <location>
        <begin position="138"/>
        <end position="183"/>
    </location>
</feature>
<evidence type="ECO:0000259" key="3">
    <source>
        <dbReference type="Pfam" id="PF21647"/>
    </source>
</evidence>
<dbReference type="PANTHER" id="PTHR31928:SF12">
    <property type="entry name" value="DUF3741 DOMAIN-CONTAINING PROTEIN"/>
    <property type="match status" value="1"/>
</dbReference>
<reference evidence="4 5" key="1">
    <citation type="journal article" date="2024" name="Plant J.">
        <title>Genome sequences and population genomics reveal climatic adaptation and genomic divergence between two closely related sweetgum species.</title>
        <authorList>
            <person name="Xu W.Q."/>
            <person name="Ren C.Q."/>
            <person name="Zhang X.Y."/>
            <person name="Comes H.P."/>
            <person name="Liu X.H."/>
            <person name="Li Y.G."/>
            <person name="Kettle C.J."/>
            <person name="Jalonen R."/>
            <person name="Gaisberger H."/>
            <person name="Ma Y.Z."/>
            <person name="Qiu Y.X."/>
        </authorList>
    </citation>
    <scope>NUCLEOTIDE SEQUENCE [LARGE SCALE GENOMIC DNA]</scope>
    <source>
        <strain evidence="4">Hangzhou</strain>
    </source>
</reference>
<proteinExistence type="predicted"/>